<keyword evidence="2" id="KW-1185">Reference proteome</keyword>
<dbReference type="AlphaFoldDB" id="A0AAV3QQ38"/>
<dbReference type="EMBL" id="BAABME010005635">
    <property type="protein sequence ID" value="GAA0166177.1"/>
    <property type="molecule type" value="Genomic_DNA"/>
</dbReference>
<accession>A0AAV3QQ38</accession>
<gene>
    <name evidence="1" type="ORF">LIER_21394</name>
</gene>
<protein>
    <submittedName>
        <fullName evidence="1">Uncharacterized protein</fullName>
    </submittedName>
</protein>
<organism evidence="1 2">
    <name type="scientific">Lithospermum erythrorhizon</name>
    <name type="common">Purple gromwell</name>
    <name type="synonym">Lithospermum officinale var. erythrorhizon</name>
    <dbReference type="NCBI Taxonomy" id="34254"/>
    <lineage>
        <taxon>Eukaryota</taxon>
        <taxon>Viridiplantae</taxon>
        <taxon>Streptophyta</taxon>
        <taxon>Embryophyta</taxon>
        <taxon>Tracheophyta</taxon>
        <taxon>Spermatophyta</taxon>
        <taxon>Magnoliopsida</taxon>
        <taxon>eudicotyledons</taxon>
        <taxon>Gunneridae</taxon>
        <taxon>Pentapetalae</taxon>
        <taxon>asterids</taxon>
        <taxon>lamiids</taxon>
        <taxon>Boraginales</taxon>
        <taxon>Boraginaceae</taxon>
        <taxon>Boraginoideae</taxon>
        <taxon>Lithospermeae</taxon>
        <taxon>Lithospermum</taxon>
    </lineage>
</organism>
<evidence type="ECO:0000313" key="1">
    <source>
        <dbReference type="EMBL" id="GAA0166177.1"/>
    </source>
</evidence>
<name>A0AAV3QQ38_LITER</name>
<dbReference type="Proteomes" id="UP001454036">
    <property type="component" value="Unassembled WGS sequence"/>
</dbReference>
<sequence>MFQGVANHSLLEKGQVKTPTPLARKSVFRGIQGSFQISISFPSPTLHQMREACTFLPSKRLHHPKEGLLPRFACINDDR</sequence>
<comment type="caution">
    <text evidence="1">The sequence shown here is derived from an EMBL/GenBank/DDBJ whole genome shotgun (WGS) entry which is preliminary data.</text>
</comment>
<reference evidence="1 2" key="1">
    <citation type="submission" date="2024-01" db="EMBL/GenBank/DDBJ databases">
        <title>The complete chloroplast genome sequence of Lithospermum erythrorhizon: insights into the phylogenetic relationship among Boraginaceae species and the maternal lineages of purple gromwells.</title>
        <authorList>
            <person name="Okada T."/>
            <person name="Watanabe K."/>
        </authorList>
    </citation>
    <scope>NUCLEOTIDE SEQUENCE [LARGE SCALE GENOMIC DNA]</scope>
</reference>
<evidence type="ECO:0000313" key="2">
    <source>
        <dbReference type="Proteomes" id="UP001454036"/>
    </source>
</evidence>
<proteinExistence type="predicted"/>